<evidence type="ECO:0000256" key="1">
    <source>
        <dbReference type="SAM" id="Phobius"/>
    </source>
</evidence>
<protein>
    <submittedName>
        <fullName evidence="2">Uncharacterized protein</fullName>
    </submittedName>
</protein>
<evidence type="ECO:0000313" key="2">
    <source>
        <dbReference type="EMBL" id="CCC51103.1"/>
    </source>
</evidence>
<keyword evidence="1" id="KW-0472">Membrane</keyword>
<feature type="transmembrane region" description="Helical" evidence="1">
    <location>
        <begin position="61"/>
        <end position="79"/>
    </location>
</feature>
<organism evidence="2">
    <name type="scientific">Trypanosoma vivax (strain Y486)</name>
    <dbReference type="NCBI Taxonomy" id="1055687"/>
    <lineage>
        <taxon>Eukaryota</taxon>
        <taxon>Discoba</taxon>
        <taxon>Euglenozoa</taxon>
        <taxon>Kinetoplastea</taxon>
        <taxon>Metakinetoplastina</taxon>
        <taxon>Trypanosomatida</taxon>
        <taxon>Trypanosomatidae</taxon>
        <taxon>Trypanosoma</taxon>
        <taxon>Duttonella</taxon>
    </lineage>
</organism>
<accession>G0U5F3</accession>
<dbReference type="VEuPathDB" id="TriTrypDB:TvY486_1001560"/>
<sequence length="155" mass="18738">MEQRFSYHTISFTYYYYYYFSSLHYIPFISQRCSYSHTCHFRIECEPPPTSTMRMAIRITAVRSFFLLFPFPTTCFYSSRPFYTLHRLPITSYCGVLMSHGVTSKIPVLILYCAMRSEGGGWKEMQHNNNNNNNNSYYYYYYYHFTLFIFPLHMP</sequence>
<gene>
    <name evidence="2" type="ORF">TVY486_1001560</name>
</gene>
<dbReference type="AlphaFoldDB" id="G0U5F3"/>
<keyword evidence="1" id="KW-1133">Transmembrane helix</keyword>
<keyword evidence="1" id="KW-0812">Transmembrane</keyword>
<proteinExistence type="predicted"/>
<reference evidence="2" key="1">
    <citation type="journal article" date="2012" name="Proc. Natl. Acad. Sci. U.S.A.">
        <title>Antigenic diversity is generated by distinct evolutionary mechanisms in African trypanosome species.</title>
        <authorList>
            <person name="Jackson A.P."/>
            <person name="Berry A."/>
            <person name="Aslett M."/>
            <person name="Allison H.C."/>
            <person name="Burton P."/>
            <person name="Vavrova-Anderson J."/>
            <person name="Brown R."/>
            <person name="Browne H."/>
            <person name="Corton N."/>
            <person name="Hauser H."/>
            <person name="Gamble J."/>
            <person name="Gilderthorp R."/>
            <person name="Marcello L."/>
            <person name="McQuillan J."/>
            <person name="Otto T.D."/>
            <person name="Quail M.A."/>
            <person name="Sanders M.J."/>
            <person name="van Tonder A."/>
            <person name="Ginger M.L."/>
            <person name="Field M.C."/>
            <person name="Barry J.D."/>
            <person name="Hertz-Fowler C."/>
            <person name="Berriman M."/>
        </authorList>
    </citation>
    <scope>NUCLEOTIDE SEQUENCE</scope>
    <source>
        <strain evidence="2">Y486</strain>
    </source>
</reference>
<name>G0U5F3_TRYVY</name>
<feature type="transmembrane region" description="Helical" evidence="1">
    <location>
        <begin position="137"/>
        <end position="154"/>
    </location>
</feature>
<dbReference type="EMBL" id="HE573026">
    <property type="protein sequence ID" value="CCC51103.1"/>
    <property type="molecule type" value="Genomic_DNA"/>
</dbReference>